<name>A0A1G2QJ45_9BACT</name>
<gene>
    <name evidence="1" type="ORF">A2569_01680</name>
</gene>
<dbReference type="AlphaFoldDB" id="A0A1G2QJ45"/>
<comment type="caution">
    <text evidence="1">The sequence shown here is derived from an EMBL/GenBank/DDBJ whole genome shotgun (WGS) entry which is preliminary data.</text>
</comment>
<sequence length="93" mass="10593">MFLQKIEASPAALLVKAKHHRKILFSLREEKIRRAQNENSKEYFSVVRRVVTSGGGAASLVSLKESSREVYNYSTRTELNGFFKARRLSTTTT</sequence>
<dbReference type="Proteomes" id="UP000177090">
    <property type="component" value="Unassembled WGS sequence"/>
</dbReference>
<reference evidence="1 2" key="1">
    <citation type="journal article" date="2016" name="Nat. Commun.">
        <title>Thousands of microbial genomes shed light on interconnected biogeochemical processes in an aquifer system.</title>
        <authorList>
            <person name="Anantharaman K."/>
            <person name="Brown C.T."/>
            <person name="Hug L.A."/>
            <person name="Sharon I."/>
            <person name="Castelle C.J."/>
            <person name="Probst A.J."/>
            <person name="Thomas B.C."/>
            <person name="Singh A."/>
            <person name="Wilkins M.J."/>
            <person name="Karaoz U."/>
            <person name="Brodie E.L."/>
            <person name="Williams K.H."/>
            <person name="Hubbard S.S."/>
            <person name="Banfield J.F."/>
        </authorList>
    </citation>
    <scope>NUCLEOTIDE SEQUENCE [LARGE SCALE GENOMIC DNA]</scope>
</reference>
<dbReference type="EMBL" id="MHTL01000018">
    <property type="protein sequence ID" value="OHA60012.1"/>
    <property type="molecule type" value="Genomic_DNA"/>
</dbReference>
<proteinExistence type="predicted"/>
<dbReference type="STRING" id="1802440.A2569_01680"/>
<evidence type="ECO:0000313" key="2">
    <source>
        <dbReference type="Proteomes" id="UP000177090"/>
    </source>
</evidence>
<protein>
    <submittedName>
        <fullName evidence="1">Uncharacterized protein</fullName>
    </submittedName>
</protein>
<accession>A0A1G2QJ45</accession>
<organism evidence="1 2">
    <name type="scientific">Candidatus Vogelbacteria bacterium RIFOXYD1_FULL_51_18</name>
    <dbReference type="NCBI Taxonomy" id="1802440"/>
    <lineage>
        <taxon>Bacteria</taxon>
        <taxon>Candidatus Vogeliibacteriota</taxon>
    </lineage>
</organism>
<evidence type="ECO:0000313" key="1">
    <source>
        <dbReference type="EMBL" id="OHA60012.1"/>
    </source>
</evidence>